<feature type="transmembrane region" description="Helical" evidence="2">
    <location>
        <begin position="64"/>
        <end position="84"/>
    </location>
</feature>
<evidence type="ECO:0000259" key="3">
    <source>
        <dbReference type="Pfam" id="PF06580"/>
    </source>
</evidence>
<sequence>MTFLKRMLEQSRLPLSVGQFWWYSFCYWGIFAVITFGQLMMLWLLKEGVVMQPHEMFIWLLDGLFWWSTSPLVLYAAIKVPIAFKVRESSSIFKPILVHLAIVTFLNIFINILHYYITNPLMYRAVGKSVPLENYLFSFFIAYTASFGQYLLLVVGFNKVSYIYRYQELKQQNFETELHNEQLRGQLANAQLQSLKMQLNPHFLFNTLHSVVSLMVKNDIRKATLMITTLSDLLRAVLVNQSADFIPLQEELQLTRQYLDIQQIRFQDRLKVEYRIDPASELYPVPQLILQPIVENSITHGISDLTTNALVRITSAVTAAGMQVTVYDNGLGAASRKSSKGMGLGLQNTLLRLQQAYGANARLEFDQPTGGGTAVTLFFDGRPPTADRRKAGTEVGAENRP</sequence>
<keyword evidence="2" id="KW-1133">Transmembrane helix</keyword>
<keyword evidence="4" id="KW-0808">Transferase</keyword>
<feature type="region of interest" description="Disordered" evidence="1">
    <location>
        <begin position="380"/>
        <end position="401"/>
    </location>
</feature>
<dbReference type="Proteomes" id="UP000241964">
    <property type="component" value="Unassembled WGS sequence"/>
</dbReference>
<dbReference type="SUPFAM" id="SSF55874">
    <property type="entry name" value="ATPase domain of HSP90 chaperone/DNA topoisomerase II/histidine kinase"/>
    <property type="match status" value="1"/>
</dbReference>
<keyword evidence="5" id="KW-1185">Reference proteome</keyword>
<dbReference type="Gene3D" id="3.30.565.10">
    <property type="entry name" value="Histidine kinase-like ATPase, C-terminal domain"/>
    <property type="match status" value="1"/>
</dbReference>
<dbReference type="EMBL" id="PYAS01000016">
    <property type="protein sequence ID" value="PSL23563.1"/>
    <property type="molecule type" value="Genomic_DNA"/>
</dbReference>
<keyword evidence="2" id="KW-0812">Transmembrane</keyword>
<evidence type="ECO:0000313" key="4">
    <source>
        <dbReference type="EMBL" id="PSL23563.1"/>
    </source>
</evidence>
<dbReference type="Pfam" id="PF06580">
    <property type="entry name" value="His_kinase"/>
    <property type="match status" value="1"/>
</dbReference>
<dbReference type="InterPro" id="IPR050640">
    <property type="entry name" value="Bact_2-comp_sensor_kinase"/>
</dbReference>
<feature type="compositionally biased region" description="Basic and acidic residues" evidence="1">
    <location>
        <begin position="385"/>
        <end position="401"/>
    </location>
</feature>
<dbReference type="InterPro" id="IPR036890">
    <property type="entry name" value="HATPase_C_sf"/>
</dbReference>
<proteinExistence type="predicted"/>
<dbReference type="PANTHER" id="PTHR34220:SF7">
    <property type="entry name" value="SENSOR HISTIDINE KINASE YPDA"/>
    <property type="match status" value="1"/>
</dbReference>
<dbReference type="PANTHER" id="PTHR34220">
    <property type="entry name" value="SENSOR HISTIDINE KINASE YPDA"/>
    <property type="match status" value="1"/>
</dbReference>
<protein>
    <submittedName>
        <fullName evidence="4">Histidine kinase</fullName>
    </submittedName>
</protein>
<dbReference type="GO" id="GO:0016020">
    <property type="term" value="C:membrane"/>
    <property type="evidence" value="ECO:0007669"/>
    <property type="project" value="InterPro"/>
</dbReference>
<feature type="transmembrane region" description="Helical" evidence="2">
    <location>
        <begin position="96"/>
        <end position="117"/>
    </location>
</feature>
<evidence type="ECO:0000256" key="1">
    <source>
        <dbReference type="SAM" id="MobiDB-lite"/>
    </source>
</evidence>
<name>A0A2P8FPE6_9BACT</name>
<dbReference type="AlphaFoldDB" id="A0A2P8FPE6"/>
<organism evidence="4 5">
    <name type="scientific">Dyadobacter jiangsuensis</name>
    <dbReference type="NCBI Taxonomy" id="1591085"/>
    <lineage>
        <taxon>Bacteria</taxon>
        <taxon>Pseudomonadati</taxon>
        <taxon>Bacteroidota</taxon>
        <taxon>Cytophagia</taxon>
        <taxon>Cytophagales</taxon>
        <taxon>Spirosomataceae</taxon>
        <taxon>Dyadobacter</taxon>
    </lineage>
</organism>
<feature type="domain" description="Signal transduction histidine kinase internal region" evidence="3">
    <location>
        <begin position="190"/>
        <end position="270"/>
    </location>
</feature>
<keyword evidence="4" id="KW-0418">Kinase</keyword>
<reference evidence="4 5" key="1">
    <citation type="submission" date="2018-03" db="EMBL/GenBank/DDBJ databases">
        <title>Genomic Encyclopedia of Archaeal and Bacterial Type Strains, Phase II (KMG-II): from individual species to whole genera.</title>
        <authorList>
            <person name="Goeker M."/>
        </authorList>
    </citation>
    <scope>NUCLEOTIDE SEQUENCE [LARGE SCALE GENOMIC DNA]</scope>
    <source>
        <strain evidence="4 5">DSM 29057</strain>
    </source>
</reference>
<evidence type="ECO:0000313" key="5">
    <source>
        <dbReference type="Proteomes" id="UP000241964"/>
    </source>
</evidence>
<accession>A0A2P8FPE6</accession>
<gene>
    <name evidence="4" type="ORF">CLV60_116119</name>
</gene>
<dbReference type="InterPro" id="IPR010559">
    <property type="entry name" value="Sig_transdc_His_kin_internal"/>
</dbReference>
<feature type="transmembrane region" description="Helical" evidence="2">
    <location>
        <begin position="20"/>
        <end position="44"/>
    </location>
</feature>
<keyword evidence="2" id="KW-0472">Membrane</keyword>
<feature type="transmembrane region" description="Helical" evidence="2">
    <location>
        <begin position="137"/>
        <end position="157"/>
    </location>
</feature>
<dbReference type="GO" id="GO:0000155">
    <property type="term" value="F:phosphorelay sensor kinase activity"/>
    <property type="evidence" value="ECO:0007669"/>
    <property type="project" value="InterPro"/>
</dbReference>
<dbReference type="RefSeq" id="WP_229211155.1">
    <property type="nucleotide sequence ID" value="NZ_PYAS01000016.1"/>
</dbReference>
<evidence type="ECO:0000256" key="2">
    <source>
        <dbReference type="SAM" id="Phobius"/>
    </source>
</evidence>
<comment type="caution">
    <text evidence="4">The sequence shown here is derived from an EMBL/GenBank/DDBJ whole genome shotgun (WGS) entry which is preliminary data.</text>
</comment>